<dbReference type="PANTHER" id="PTHR43355">
    <property type="entry name" value="FLAVIN REDUCTASE (NADPH)"/>
    <property type="match status" value="1"/>
</dbReference>
<dbReference type="InterPro" id="IPR051606">
    <property type="entry name" value="Polyketide_Oxido-like"/>
</dbReference>
<organism evidence="2 3">
    <name type="scientific">Halobacillus locisalis</name>
    <dbReference type="NCBI Taxonomy" id="220753"/>
    <lineage>
        <taxon>Bacteria</taxon>
        <taxon>Bacillati</taxon>
        <taxon>Bacillota</taxon>
        <taxon>Bacilli</taxon>
        <taxon>Bacillales</taxon>
        <taxon>Bacillaceae</taxon>
        <taxon>Halobacillus</taxon>
    </lineage>
</organism>
<keyword evidence="3" id="KW-1185">Reference proteome</keyword>
<feature type="domain" description="NAD(P)-binding" evidence="1">
    <location>
        <begin position="7"/>
        <end position="192"/>
    </location>
</feature>
<proteinExistence type="predicted"/>
<accession>A0A838CS69</accession>
<dbReference type="RefSeq" id="WP_181471782.1">
    <property type="nucleotide sequence ID" value="NZ_JACEFG010000002.1"/>
</dbReference>
<evidence type="ECO:0000313" key="3">
    <source>
        <dbReference type="Proteomes" id="UP000571017"/>
    </source>
</evidence>
<comment type="caution">
    <text evidence="2">The sequence shown here is derived from an EMBL/GenBank/DDBJ whole genome shotgun (WGS) entry which is preliminary data.</text>
</comment>
<evidence type="ECO:0000313" key="2">
    <source>
        <dbReference type="EMBL" id="MBA2174718.1"/>
    </source>
</evidence>
<reference evidence="2 3" key="1">
    <citation type="journal article" date="2004" name="Extremophiles">
        <title>Halobacillus locisalis sp. nov., a halophilic bacterium isolated from a marine solar saltern of the Yellow Sea in Korea.</title>
        <authorList>
            <person name="Yoon J.H."/>
            <person name="Kang K.H."/>
            <person name="Oh T.K."/>
            <person name="Park Y.H."/>
        </authorList>
    </citation>
    <scope>NUCLEOTIDE SEQUENCE [LARGE SCALE GENOMIC DNA]</scope>
    <source>
        <strain evidence="2 3">KCTC 3788</strain>
    </source>
</reference>
<dbReference type="GO" id="GO:0042602">
    <property type="term" value="F:riboflavin reductase (NADPH) activity"/>
    <property type="evidence" value="ECO:0007669"/>
    <property type="project" value="TreeGrafter"/>
</dbReference>
<dbReference type="Gene3D" id="3.40.50.720">
    <property type="entry name" value="NAD(P)-binding Rossmann-like Domain"/>
    <property type="match status" value="1"/>
</dbReference>
<sequence>MKMIVFGATGGTGHAFVEQAMANGHEVTAFVRNPSKLAIQHDRLHMIEGDALNEEDVVQAIEGHESVVSCLGSENLKKSDVLEQMTGNIVRGMQKHGLKRIVYVASAGIQKEIPGFLGWMSQRILKNVLKDHRNAVNAIVAAELDYTVARPLRLLDGDVTGEYRQTDVGVPENGKQINRSDVAHFLLTSLEENRWVRETVGLAY</sequence>
<dbReference type="PANTHER" id="PTHR43355:SF2">
    <property type="entry name" value="FLAVIN REDUCTASE (NADPH)"/>
    <property type="match status" value="1"/>
</dbReference>
<dbReference type="AlphaFoldDB" id="A0A838CS69"/>
<dbReference type="InterPro" id="IPR036291">
    <property type="entry name" value="NAD(P)-bd_dom_sf"/>
</dbReference>
<dbReference type="GO" id="GO:0004074">
    <property type="term" value="F:biliverdin reductase [NAD(P)H] activity"/>
    <property type="evidence" value="ECO:0007669"/>
    <property type="project" value="TreeGrafter"/>
</dbReference>
<protein>
    <submittedName>
        <fullName evidence="2">SDR family oxidoreductase</fullName>
    </submittedName>
</protein>
<gene>
    <name evidence="2" type="ORF">H0266_07415</name>
</gene>
<dbReference type="Pfam" id="PF13460">
    <property type="entry name" value="NAD_binding_10"/>
    <property type="match status" value="1"/>
</dbReference>
<dbReference type="SUPFAM" id="SSF51735">
    <property type="entry name" value="NAD(P)-binding Rossmann-fold domains"/>
    <property type="match status" value="1"/>
</dbReference>
<dbReference type="Proteomes" id="UP000571017">
    <property type="component" value="Unassembled WGS sequence"/>
</dbReference>
<dbReference type="EMBL" id="JACEFG010000002">
    <property type="protein sequence ID" value="MBA2174718.1"/>
    <property type="molecule type" value="Genomic_DNA"/>
</dbReference>
<dbReference type="CDD" id="cd05244">
    <property type="entry name" value="BVR-B_like_SDR_a"/>
    <property type="match status" value="1"/>
</dbReference>
<dbReference type="InterPro" id="IPR016040">
    <property type="entry name" value="NAD(P)-bd_dom"/>
</dbReference>
<name>A0A838CS69_9BACI</name>
<evidence type="ECO:0000259" key="1">
    <source>
        <dbReference type="Pfam" id="PF13460"/>
    </source>
</evidence>